<dbReference type="InterPro" id="IPR036291">
    <property type="entry name" value="NAD(P)-bd_dom_sf"/>
</dbReference>
<dbReference type="EMBL" id="FR695868">
    <property type="protein sequence ID" value="CBX27938.1"/>
    <property type="molecule type" value="Genomic_DNA"/>
</dbReference>
<dbReference type="SUPFAM" id="SSF51735">
    <property type="entry name" value="NAD(P)-binding Rossmann-fold domains"/>
    <property type="match status" value="1"/>
</dbReference>
<dbReference type="InterPro" id="IPR052698">
    <property type="entry name" value="MoCofactor_Util/Proc"/>
</dbReference>
<dbReference type="InterPro" id="IPR027051">
    <property type="entry name" value="XdhC_Rossmann_dom"/>
</dbReference>
<organism evidence="2">
    <name type="scientific">uncultured Desulfobacterium sp</name>
    <dbReference type="NCBI Taxonomy" id="201089"/>
    <lineage>
        <taxon>Bacteria</taxon>
        <taxon>Pseudomonadati</taxon>
        <taxon>Thermodesulfobacteriota</taxon>
        <taxon>Desulfobacteria</taxon>
        <taxon>Desulfobacterales</taxon>
        <taxon>Desulfobacteriaceae</taxon>
        <taxon>Desulfobacterium</taxon>
        <taxon>environmental samples</taxon>
    </lineage>
</organism>
<proteinExistence type="predicted"/>
<evidence type="ECO:0000259" key="1">
    <source>
        <dbReference type="Pfam" id="PF13478"/>
    </source>
</evidence>
<dbReference type="Gene3D" id="3.40.50.720">
    <property type="entry name" value="NAD(P)-binding Rossmann-like Domain"/>
    <property type="match status" value="1"/>
</dbReference>
<reference evidence="2" key="1">
    <citation type="journal article" date="2011" name="Environ. Microbiol.">
        <title>Genomic insights into the metabolic potential of the polycyclic aromatic hydrocarbon degrading sulfate-reducing Deltaproteobacterium N47.</title>
        <authorList>
            <person name="Bergmann F."/>
            <person name="Selesi D."/>
            <person name="Weinmaier T."/>
            <person name="Tischler P."/>
            <person name="Rattei T."/>
            <person name="Meckenstock R.U."/>
        </authorList>
    </citation>
    <scope>NUCLEOTIDE SEQUENCE</scope>
</reference>
<name>E1YBJ4_9BACT</name>
<protein>
    <recommendedName>
        <fullName evidence="1">XdhC Rossmann domain-containing protein</fullName>
    </recommendedName>
</protein>
<dbReference type="PANTHER" id="PTHR30388">
    <property type="entry name" value="ALDEHYDE OXIDOREDUCTASE MOLYBDENUM COFACTOR ASSEMBLY PROTEIN"/>
    <property type="match status" value="1"/>
</dbReference>
<evidence type="ECO:0000313" key="2">
    <source>
        <dbReference type="EMBL" id="CBX27938.1"/>
    </source>
</evidence>
<dbReference type="PANTHER" id="PTHR30388:SF6">
    <property type="entry name" value="XANTHINE DEHYDROGENASE SUBUNIT A-RELATED"/>
    <property type="match status" value="1"/>
</dbReference>
<accession>E1YBJ4</accession>
<dbReference type="Pfam" id="PF13478">
    <property type="entry name" value="XdhC_C"/>
    <property type="match status" value="1"/>
</dbReference>
<feature type="domain" description="XdhC Rossmann" evidence="1">
    <location>
        <begin position="92"/>
        <end position="233"/>
    </location>
</feature>
<sequence>MNIIFRINDLISKAEIFCLATVVSSSDNSISPGTKTIIYKDGTMEGEIKDKETGQLICDIALKAFTQQEKKLVEIRAGLTVFFDFISTSAQLLICGAGHIAIPLAQFAQQVGFAVTVIDDRPDFANQPRFPGCEVIADDFITTLRRIPIHNSSFVVIITRGHEHDAECLEEIILHPTAYVGLIGSRRRVSFVLEMLEKAGIPKERLADICTPIGIPIGAESPEEIALSITAELVCVRRKGVDQAKALSNAIRGMK</sequence>
<gene>
    <name evidence="2" type="ORF">N47_G32620</name>
</gene>
<dbReference type="AlphaFoldDB" id="E1YBJ4"/>